<dbReference type="Pfam" id="PF14022">
    <property type="entry name" value="DUF4238"/>
    <property type="match status" value="1"/>
</dbReference>
<comment type="caution">
    <text evidence="1">The sequence shown here is derived from an EMBL/GenBank/DDBJ whole genome shotgun (WGS) entry which is preliminary data.</text>
</comment>
<gene>
    <name evidence="1" type="ORF">ADL12_21240</name>
</gene>
<reference evidence="2" key="1">
    <citation type="submission" date="2015-10" db="EMBL/GenBank/DDBJ databases">
        <authorList>
            <person name="Ju K.-S."/>
            <person name="Doroghazi J.R."/>
            <person name="Metcalf W.W."/>
        </authorList>
    </citation>
    <scope>NUCLEOTIDE SEQUENCE [LARGE SCALE GENOMIC DNA]</scope>
    <source>
        <strain evidence="2">NRRL 3151</strain>
    </source>
</reference>
<evidence type="ECO:0008006" key="3">
    <source>
        <dbReference type="Google" id="ProtNLM"/>
    </source>
</evidence>
<dbReference type="EMBL" id="LLZG01000176">
    <property type="protein sequence ID" value="KUL34050.1"/>
    <property type="molecule type" value="Genomic_DNA"/>
</dbReference>
<proteinExistence type="predicted"/>
<keyword evidence="2" id="KW-1185">Reference proteome</keyword>
<protein>
    <recommendedName>
        <fullName evidence="3">DUF4238 domain-containing protein</fullName>
    </recommendedName>
</protein>
<accession>A0A0X3UNI0</accession>
<evidence type="ECO:0000313" key="1">
    <source>
        <dbReference type="EMBL" id="KUL34050.1"/>
    </source>
</evidence>
<dbReference type="AlphaFoldDB" id="A0A0X3UNI0"/>
<dbReference type="InterPro" id="IPR025332">
    <property type="entry name" value="DUF4238"/>
</dbReference>
<name>A0A0X3UNI0_9ACTN</name>
<evidence type="ECO:0000313" key="2">
    <source>
        <dbReference type="Proteomes" id="UP000053923"/>
    </source>
</evidence>
<dbReference type="Proteomes" id="UP000053923">
    <property type="component" value="Unassembled WGS sequence"/>
</dbReference>
<sequence length="310" mass="35575">MYLRHFAEHQARRQYELRVRRLDNPDRAFPAAPSAIGAERGFYWGTTLDGVPHHSCEELFTSLEGNAETALKTILDDKDWALTPQWPLPPEQRSALSWWMAAQILRTTRQRKRLSHPQPPPEDAPDLPDDIARIAANNPHLRYIVENIAVLAFVLHNRPWGLGFSDMCLLTSDVPVVIWNRPDADDQVLAVAQSDIMLPLDPHRLLFLPSPAEQLTDPRKRTDHLLHIEGAVGMALVEVAYDVADQFVVHHPRHDPWLHWKPHSPRQPRPWAGEDHSAPQYAIQYTVFPPDRNIERRWTIEHPPPRTAAS</sequence>
<organism evidence="1 2">
    <name type="scientific">Streptomyces regalis</name>
    <dbReference type="NCBI Taxonomy" id="68262"/>
    <lineage>
        <taxon>Bacteria</taxon>
        <taxon>Bacillati</taxon>
        <taxon>Actinomycetota</taxon>
        <taxon>Actinomycetes</taxon>
        <taxon>Kitasatosporales</taxon>
        <taxon>Streptomycetaceae</taxon>
        <taxon>Streptomyces</taxon>
    </lineage>
</organism>
<dbReference type="OrthoDB" id="580988at2"/>